<keyword evidence="5 9" id="KW-0238">DNA-binding</keyword>
<name>Q2LU73_SYNAS</name>
<evidence type="ECO:0000256" key="6">
    <source>
        <dbReference type="ARBA" id="ARBA00023163"/>
    </source>
</evidence>
<dbReference type="GO" id="GO:0005829">
    <property type="term" value="C:cytosol"/>
    <property type="evidence" value="ECO:0007669"/>
    <property type="project" value="TreeGrafter"/>
</dbReference>
<dbReference type="GO" id="GO:0006310">
    <property type="term" value="P:DNA recombination"/>
    <property type="evidence" value="ECO:0007669"/>
    <property type="project" value="UniProtKB-KW"/>
</dbReference>
<dbReference type="OrthoDB" id="9797747at2"/>
<reference evidence="9 10" key="1">
    <citation type="journal article" date="2007" name="Proc. Natl. Acad. Sci. U.S.A.">
        <title>The genome of Syntrophus aciditrophicus: life at the thermodynamic limit of microbial growth.</title>
        <authorList>
            <person name="McInerney M.J."/>
            <person name="Rohlin L."/>
            <person name="Mouttaki H."/>
            <person name="Kim U."/>
            <person name="Krupp R.S."/>
            <person name="Rios-Hernandez L."/>
            <person name="Sieber J."/>
            <person name="Struchtemeyer C.G."/>
            <person name="Bhattacharyya A."/>
            <person name="Campbell J.W."/>
            <person name="Gunsalus R.P."/>
        </authorList>
    </citation>
    <scope>NUCLEOTIDE SEQUENCE [LARGE SCALE GENOMIC DNA]</scope>
    <source>
        <strain evidence="9 10">SB</strain>
    </source>
</reference>
<dbReference type="GO" id="GO:0009893">
    <property type="term" value="P:positive regulation of metabolic process"/>
    <property type="evidence" value="ECO:0007669"/>
    <property type="project" value="UniProtKB-ARBA"/>
</dbReference>
<dbReference type="PANTHER" id="PTHR33175:SF2">
    <property type="entry name" value="INTEGRATION HOST FACTOR SUBUNIT ALPHA"/>
    <property type="match status" value="1"/>
</dbReference>
<evidence type="ECO:0000256" key="3">
    <source>
        <dbReference type="ARBA" id="ARBA00022845"/>
    </source>
</evidence>
<evidence type="ECO:0000256" key="1">
    <source>
        <dbReference type="ARBA" id="ARBA00010529"/>
    </source>
</evidence>
<keyword evidence="10" id="KW-1185">Reference proteome</keyword>
<dbReference type="GO" id="GO:0006417">
    <property type="term" value="P:regulation of translation"/>
    <property type="evidence" value="ECO:0007669"/>
    <property type="project" value="UniProtKB-KW"/>
</dbReference>
<dbReference type="SUPFAM" id="SSF47729">
    <property type="entry name" value="IHF-like DNA-binding proteins"/>
    <property type="match status" value="1"/>
</dbReference>
<dbReference type="STRING" id="56780.SYN_02019"/>
<dbReference type="RefSeq" id="WP_011417653.1">
    <property type="nucleotide sequence ID" value="NC_007759.1"/>
</dbReference>
<dbReference type="PANTHER" id="PTHR33175">
    <property type="entry name" value="DNA-BINDING PROTEIN HU"/>
    <property type="match status" value="1"/>
</dbReference>
<keyword evidence="7" id="KW-0233">DNA recombination</keyword>
<dbReference type="eggNOG" id="COG0776">
    <property type="taxonomic scope" value="Bacteria"/>
</dbReference>
<dbReference type="KEGG" id="sat:SYN_02019"/>
<dbReference type="InterPro" id="IPR010992">
    <property type="entry name" value="IHF-like_DNA-bd_dom_sf"/>
</dbReference>
<dbReference type="GO" id="GO:0003677">
    <property type="term" value="F:DNA binding"/>
    <property type="evidence" value="ECO:0007669"/>
    <property type="project" value="UniProtKB-KW"/>
</dbReference>
<dbReference type="CDD" id="cd13835">
    <property type="entry name" value="IHF_A"/>
    <property type="match status" value="1"/>
</dbReference>
<sequence length="93" mass="10630">MPLTKNEMMTMLYNQLNISRKECVDIVESFFEIIKSELEKGNPVMISGFGKWTVRPKRERKGRNPQTGEDLTITARKVVTFKASPNLISSINP</sequence>
<evidence type="ECO:0000256" key="4">
    <source>
        <dbReference type="ARBA" id="ARBA00023015"/>
    </source>
</evidence>
<dbReference type="InterPro" id="IPR000119">
    <property type="entry name" value="Hist_DNA-bd"/>
</dbReference>
<protein>
    <recommendedName>
        <fullName evidence="2">Integration host factor subunit alpha</fullName>
    </recommendedName>
</protein>
<dbReference type="Proteomes" id="UP000001933">
    <property type="component" value="Chromosome"/>
</dbReference>
<keyword evidence="6" id="KW-0804">Transcription</keyword>
<dbReference type="InParanoid" id="Q2LU73"/>
<dbReference type="PRINTS" id="PR01727">
    <property type="entry name" value="DNABINDINGHU"/>
</dbReference>
<dbReference type="GO" id="GO:0006355">
    <property type="term" value="P:regulation of DNA-templated transcription"/>
    <property type="evidence" value="ECO:0007669"/>
    <property type="project" value="InterPro"/>
</dbReference>
<evidence type="ECO:0000256" key="5">
    <source>
        <dbReference type="ARBA" id="ARBA00023125"/>
    </source>
</evidence>
<evidence type="ECO:0000313" key="9">
    <source>
        <dbReference type="EMBL" id="ABC77631.1"/>
    </source>
</evidence>
<evidence type="ECO:0000256" key="8">
    <source>
        <dbReference type="RuleBase" id="RU003939"/>
    </source>
</evidence>
<dbReference type="SMART" id="SM00411">
    <property type="entry name" value="BHL"/>
    <property type="match status" value="1"/>
</dbReference>
<keyword evidence="3" id="KW-0810">Translation regulation</keyword>
<evidence type="ECO:0000313" key="10">
    <source>
        <dbReference type="Proteomes" id="UP000001933"/>
    </source>
</evidence>
<proteinExistence type="inferred from homology"/>
<evidence type="ECO:0000256" key="7">
    <source>
        <dbReference type="ARBA" id="ARBA00023172"/>
    </source>
</evidence>
<keyword evidence="4" id="KW-0805">Transcription regulation</keyword>
<dbReference type="Pfam" id="PF00216">
    <property type="entry name" value="Bac_DNA_binding"/>
    <property type="match status" value="1"/>
</dbReference>
<dbReference type="FunCoup" id="Q2LU73">
    <property type="interactions" value="173"/>
</dbReference>
<dbReference type="InterPro" id="IPR005684">
    <property type="entry name" value="IHF_alpha"/>
</dbReference>
<accession>Q2LU73</accession>
<dbReference type="HOGENOM" id="CLU_105066_1_3_7"/>
<dbReference type="AlphaFoldDB" id="Q2LU73"/>
<evidence type="ECO:0000256" key="2">
    <source>
        <dbReference type="ARBA" id="ARBA00018329"/>
    </source>
</evidence>
<dbReference type="Gene3D" id="4.10.520.10">
    <property type="entry name" value="IHF-like DNA-binding proteins"/>
    <property type="match status" value="1"/>
</dbReference>
<dbReference type="EMBL" id="CP000252">
    <property type="protein sequence ID" value="ABC77631.1"/>
    <property type="molecule type" value="Genomic_DNA"/>
</dbReference>
<gene>
    <name evidence="9" type="ORF">SYN_02019</name>
</gene>
<dbReference type="GO" id="GO:0030527">
    <property type="term" value="F:structural constituent of chromatin"/>
    <property type="evidence" value="ECO:0007669"/>
    <property type="project" value="InterPro"/>
</dbReference>
<comment type="similarity">
    <text evidence="1 8">Belongs to the bacterial histone-like protein family.</text>
</comment>
<organism evidence="9 10">
    <name type="scientific">Syntrophus aciditrophicus (strain SB)</name>
    <dbReference type="NCBI Taxonomy" id="56780"/>
    <lineage>
        <taxon>Bacteria</taxon>
        <taxon>Pseudomonadati</taxon>
        <taxon>Thermodesulfobacteriota</taxon>
        <taxon>Syntrophia</taxon>
        <taxon>Syntrophales</taxon>
        <taxon>Syntrophaceae</taxon>
        <taxon>Syntrophus</taxon>
    </lineage>
</organism>